<evidence type="ECO:0000256" key="1">
    <source>
        <dbReference type="ARBA" id="ARBA00004141"/>
    </source>
</evidence>
<feature type="domain" description="Rhodopsin" evidence="7">
    <location>
        <begin position="44"/>
        <end position="204"/>
    </location>
</feature>
<protein>
    <recommendedName>
        <fullName evidence="7">Rhodopsin domain-containing protein</fullName>
    </recommendedName>
</protein>
<feature type="transmembrane region" description="Helical" evidence="6">
    <location>
        <begin position="27"/>
        <end position="48"/>
    </location>
</feature>
<sequence>MLLPTLLGTRQAGGPSPETPGTRAGEIYGFMGAFGPLAFIAVSLRLYTRWRFAKIGADDYAILVGFVLYLGLIVATVYAIKYGLGLHIMDVPYEVTGVSMQKCGFTSQVLYPTSLGAIKLSILLFLLRTLPPAHFWKKPLYVFAAWVVCSESAFTIGLFLQCRPIAYYWDKSLTGTCFNQPAFYYADASLNMATDIGILSLPWLIFRSELSCHATWEIGLNICM</sequence>
<evidence type="ECO:0000256" key="5">
    <source>
        <dbReference type="ARBA" id="ARBA00038359"/>
    </source>
</evidence>
<dbReference type="Proteomes" id="UP001283341">
    <property type="component" value="Unassembled WGS sequence"/>
</dbReference>
<evidence type="ECO:0000256" key="4">
    <source>
        <dbReference type="ARBA" id="ARBA00023136"/>
    </source>
</evidence>
<gene>
    <name evidence="8" type="ORF">B0H66DRAFT_525338</name>
</gene>
<accession>A0AAE0LZ79</accession>
<dbReference type="PANTHER" id="PTHR33048:SF47">
    <property type="entry name" value="INTEGRAL MEMBRANE PROTEIN-RELATED"/>
    <property type="match status" value="1"/>
</dbReference>
<evidence type="ECO:0000313" key="9">
    <source>
        <dbReference type="Proteomes" id="UP001283341"/>
    </source>
</evidence>
<name>A0AAE0LZ79_9PEZI</name>
<organism evidence="8 9">
    <name type="scientific">Apodospora peruviana</name>
    <dbReference type="NCBI Taxonomy" id="516989"/>
    <lineage>
        <taxon>Eukaryota</taxon>
        <taxon>Fungi</taxon>
        <taxon>Dikarya</taxon>
        <taxon>Ascomycota</taxon>
        <taxon>Pezizomycotina</taxon>
        <taxon>Sordariomycetes</taxon>
        <taxon>Sordariomycetidae</taxon>
        <taxon>Sordariales</taxon>
        <taxon>Lasiosphaeriaceae</taxon>
        <taxon>Apodospora</taxon>
    </lineage>
</organism>
<proteinExistence type="inferred from homology"/>
<evidence type="ECO:0000256" key="2">
    <source>
        <dbReference type="ARBA" id="ARBA00022692"/>
    </source>
</evidence>
<dbReference type="InterPro" id="IPR049326">
    <property type="entry name" value="Rhodopsin_dom_fungi"/>
</dbReference>
<reference evidence="8" key="2">
    <citation type="submission" date="2023-06" db="EMBL/GenBank/DDBJ databases">
        <authorList>
            <consortium name="Lawrence Berkeley National Laboratory"/>
            <person name="Haridas S."/>
            <person name="Hensen N."/>
            <person name="Bonometti L."/>
            <person name="Westerberg I."/>
            <person name="Brannstrom I.O."/>
            <person name="Guillou S."/>
            <person name="Cros-Aarteil S."/>
            <person name="Calhoun S."/>
            <person name="Kuo A."/>
            <person name="Mondo S."/>
            <person name="Pangilinan J."/>
            <person name="Riley R."/>
            <person name="Labutti K."/>
            <person name="Andreopoulos B."/>
            <person name="Lipzen A."/>
            <person name="Chen C."/>
            <person name="Yanf M."/>
            <person name="Daum C."/>
            <person name="Ng V."/>
            <person name="Clum A."/>
            <person name="Steindorff A."/>
            <person name="Ohm R."/>
            <person name="Martin F."/>
            <person name="Silar P."/>
            <person name="Natvig D."/>
            <person name="Lalanne C."/>
            <person name="Gautier V."/>
            <person name="Ament-Velasquez S.L."/>
            <person name="Kruys A."/>
            <person name="Hutchinson M.I."/>
            <person name="Powell A.J."/>
            <person name="Barry K."/>
            <person name="Miller A.N."/>
            <person name="Grigoriev I.V."/>
            <person name="Debuchy R."/>
            <person name="Gladieux P."/>
            <person name="Thoren M.H."/>
            <person name="Johannesson H."/>
        </authorList>
    </citation>
    <scope>NUCLEOTIDE SEQUENCE</scope>
    <source>
        <strain evidence="8">CBS 118394</strain>
    </source>
</reference>
<comment type="caution">
    <text evidence="8">The sequence shown here is derived from an EMBL/GenBank/DDBJ whole genome shotgun (WGS) entry which is preliminary data.</text>
</comment>
<evidence type="ECO:0000259" key="7">
    <source>
        <dbReference type="Pfam" id="PF20684"/>
    </source>
</evidence>
<reference evidence="8" key="1">
    <citation type="journal article" date="2023" name="Mol. Phylogenet. Evol.">
        <title>Genome-scale phylogeny and comparative genomics of the fungal order Sordariales.</title>
        <authorList>
            <person name="Hensen N."/>
            <person name="Bonometti L."/>
            <person name="Westerberg I."/>
            <person name="Brannstrom I.O."/>
            <person name="Guillou S."/>
            <person name="Cros-Aarteil S."/>
            <person name="Calhoun S."/>
            <person name="Haridas S."/>
            <person name="Kuo A."/>
            <person name="Mondo S."/>
            <person name="Pangilinan J."/>
            <person name="Riley R."/>
            <person name="LaButti K."/>
            <person name="Andreopoulos B."/>
            <person name="Lipzen A."/>
            <person name="Chen C."/>
            <person name="Yan M."/>
            <person name="Daum C."/>
            <person name="Ng V."/>
            <person name="Clum A."/>
            <person name="Steindorff A."/>
            <person name="Ohm R.A."/>
            <person name="Martin F."/>
            <person name="Silar P."/>
            <person name="Natvig D.O."/>
            <person name="Lalanne C."/>
            <person name="Gautier V."/>
            <person name="Ament-Velasquez S.L."/>
            <person name="Kruys A."/>
            <person name="Hutchinson M.I."/>
            <person name="Powell A.J."/>
            <person name="Barry K."/>
            <person name="Miller A.N."/>
            <person name="Grigoriev I.V."/>
            <person name="Debuchy R."/>
            <person name="Gladieux P."/>
            <person name="Hiltunen Thoren M."/>
            <person name="Johannesson H."/>
        </authorList>
    </citation>
    <scope>NUCLEOTIDE SEQUENCE</scope>
    <source>
        <strain evidence="8">CBS 118394</strain>
    </source>
</reference>
<keyword evidence="3 6" id="KW-1133">Transmembrane helix</keyword>
<feature type="transmembrane region" description="Helical" evidence="6">
    <location>
        <begin position="139"/>
        <end position="160"/>
    </location>
</feature>
<evidence type="ECO:0000256" key="3">
    <source>
        <dbReference type="ARBA" id="ARBA00022989"/>
    </source>
</evidence>
<evidence type="ECO:0000313" key="8">
    <source>
        <dbReference type="EMBL" id="KAK3312319.1"/>
    </source>
</evidence>
<dbReference type="PANTHER" id="PTHR33048">
    <property type="entry name" value="PTH11-LIKE INTEGRAL MEMBRANE PROTEIN (AFU_ORTHOLOGUE AFUA_5G11245)"/>
    <property type="match status" value="1"/>
</dbReference>
<dbReference type="Pfam" id="PF20684">
    <property type="entry name" value="Fung_rhodopsin"/>
    <property type="match status" value="1"/>
</dbReference>
<keyword evidence="4 6" id="KW-0472">Membrane</keyword>
<evidence type="ECO:0000256" key="6">
    <source>
        <dbReference type="SAM" id="Phobius"/>
    </source>
</evidence>
<comment type="subcellular location">
    <subcellularLocation>
        <location evidence="1">Membrane</location>
        <topology evidence="1">Multi-pass membrane protein</topology>
    </subcellularLocation>
</comment>
<dbReference type="EMBL" id="JAUEDM010000009">
    <property type="protein sequence ID" value="KAK3312319.1"/>
    <property type="molecule type" value="Genomic_DNA"/>
</dbReference>
<keyword evidence="2 6" id="KW-0812">Transmembrane</keyword>
<feature type="transmembrane region" description="Helical" evidence="6">
    <location>
        <begin position="109"/>
        <end position="127"/>
    </location>
</feature>
<dbReference type="InterPro" id="IPR052337">
    <property type="entry name" value="SAT4-like"/>
</dbReference>
<keyword evidence="9" id="KW-1185">Reference proteome</keyword>
<feature type="transmembrane region" description="Helical" evidence="6">
    <location>
        <begin position="60"/>
        <end position="80"/>
    </location>
</feature>
<comment type="similarity">
    <text evidence="5">Belongs to the SAT4 family.</text>
</comment>
<dbReference type="GO" id="GO:0016020">
    <property type="term" value="C:membrane"/>
    <property type="evidence" value="ECO:0007669"/>
    <property type="project" value="UniProtKB-SubCell"/>
</dbReference>
<dbReference type="AlphaFoldDB" id="A0AAE0LZ79"/>